<feature type="region of interest" description="Disordered" evidence="1">
    <location>
        <begin position="1"/>
        <end position="24"/>
    </location>
</feature>
<accession>F4R3A5</accession>
<dbReference type="Proteomes" id="UP000001072">
    <property type="component" value="Unassembled WGS sequence"/>
</dbReference>
<dbReference type="EMBL" id="GL883090">
    <property type="protein sequence ID" value="EGG12595.1"/>
    <property type="molecule type" value="Genomic_DNA"/>
</dbReference>
<gene>
    <name evidence="2" type="ORF">MELLADRAFT_86757</name>
</gene>
<protein>
    <submittedName>
        <fullName evidence="2">Uncharacterized protein</fullName>
    </submittedName>
</protein>
<feature type="compositionally biased region" description="Polar residues" evidence="1">
    <location>
        <begin position="9"/>
        <end position="24"/>
    </location>
</feature>
<sequence length="54" mass="5989">MPRVRHATSENTHATTQRLNATLSPFDSNKSTLDMIKIPGSVIDQASFTIANRF</sequence>
<dbReference type="RefSeq" id="XP_007403533.1">
    <property type="nucleotide sequence ID" value="XM_007403471.1"/>
</dbReference>
<evidence type="ECO:0000313" key="2">
    <source>
        <dbReference type="EMBL" id="EGG12595.1"/>
    </source>
</evidence>
<dbReference type="VEuPathDB" id="FungiDB:MELLADRAFT_86757"/>
<dbReference type="AlphaFoldDB" id="F4R3A5"/>
<reference evidence="3" key="1">
    <citation type="journal article" date="2011" name="Proc. Natl. Acad. Sci. U.S.A.">
        <title>Obligate biotrophy features unraveled by the genomic analysis of rust fungi.</title>
        <authorList>
            <person name="Duplessis S."/>
            <person name="Cuomo C.A."/>
            <person name="Lin Y.-C."/>
            <person name="Aerts A."/>
            <person name="Tisserant E."/>
            <person name="Veneault-Fourrey C."/>
            <person name="Joly D.L."/>
            <person name="Hacquard S."/>
            <person name="Amselem J."/>
            <person name="Cantarel B.L."/>
            <person name="Chiu R."/>
            <person name="Coutinho P.M."/>
            <person name="Feau N."/>
            <person name="Field M."/>
            <person name="Frey P."/>
            <person name="Gelhaye E."/>
            <person name="Goldberg J."/>
            <person name="Grabherr M.G."/>
            <person name="Kodira C.D."/>
            <person name="Kohler A."/>
            <person name="Kuees U."/>
            <person name="Lindquist E.A."/>
            <person name="Lucas S.M."/>
            <person name="Mago R."/>
            <person name="Mauceli E."/>
            <person name="Morin E."/>
            <person name="Murat C."/>
            <person name="Pangilinan J.L."/>
            <person name="Park R."/>
            <person name="Pearson M."/>
            <person name="Quesneville H."/>
            <person name="Rouhier N."/>
            <person name="Sakthikumar S."/>
            <person name="Salamov A.A."/>
            <person name="Schmutz J."/>
            <person name="Selles B."/>
            <person name="Shapiro H."/>
            <person name="Tanguay P."/>
            <person name="Tuskan G.A."/>
            <person name="Henrissat B."/>
            <person name="Van de Peer Y."/>
            <person name="Rouze P."/>
            <person name="Ellis J.G."/>
            <person name="Dodds P.N."/>
            <person name="Schein J.E."/>
            <person name="Zhong S."/>
            <person name="Hamelin R.C."/>
            <person name="Grigoriev I.V."/>
            <person name="Szabo L.J."/>
            <person name="Martin F."/>
        </authorList>
    </citation>
    <scope>NUCLEOTIDE SEQUENCE [LARGE SCALE GENOMIC DNA]</scope>
    <source>
        <strain evidence="3">98AG31 / pathotype 3-4-7</strain>
    </source>
</reference>
<evidence type="ECO:0000313" key="3">
    <source>
        <dbReference type="Proteomes" id="UP000001072"/>
    </source>
</evidence>
<organism evidence="3">
    <name type="scientific">Melampsora larici-populina (strain 98AG31 / pathotype 3-4-7)</name>
    <name type="common">Poplar leaf rust fungus</name>
    <dbReference type="NCBI Taxonomy" id="747676"/>
    <lineage>
        <taxon>Eukaryota</taxon>
        <taxon>Fungi</taxon>
        <taxon>Dikarya</taxon>
        <taxon>Basidiomycota</taxon>
        <taxon>Pucciniomycotina</taxon>
        <taxon>Pucciniomycetes</taxon>
        <taxon>Pucciniales</taxon>
        <taxon>Melampsoraceae</taxon>
        <taxon>Melampsora</taxon>
    </lineage>
</organism>
<dbReference type="InParanoid" id="F4R3A5"/>
<keyword evidence="3" id="KW-1185">Reference proteome</keyword>
<name>F4R3A5_MELLP</name>
<dbReference type="HOGENOM" id="CLU_3050814_0_0_1"/>
<evidence type="ECO:0000256" key="1">
    <source>
        <dbReference type="SAM" id="MobiDB-lite"/>
    </source>
</evidence>
<dbReference type="GeneID" id="18934294"/>
<dbReference type="KEGG" id="mlr:MELLADRAFT_86757"/>
<proteinExistence type="predicted"/>